<protein>
    <submittedName>
        <fullName evidence="2">Uncharacterized protein</fullName>
    </submittedName>
</protein>
<evidence type="ECO:0000313" key="3">
    <source>
        <dbReference type="Proteomes" id="UP000265520"/>
    </source>
</evidence>
<comment type="caution">
    <text evidence="2">The sequence shown here is derived from an EMBL/GenBank/DDBJ whole genome shotgun (WGS) entry which is preliminary data.</text>
</comment>
<reference evidence="2 3" key="1">
    <citation type="journal article" date="2018" name="Front. Plant Sci.">
        <title>Red Clover (Trifolium pratense) and Zigzag Clover (T. medium) - A Picture of Genomic Similarities and Differences.</title>
        <authorList>
            <person name="Dluhosova J."/>
            <person name="Istvanek J."/>
            <person name="Nedelnik J."/>
            <person name="Repkova J."/>
        </authorList>
    </citation>
    <scope>NUCLEOTIDE SEQUENCE [LARGE SCALE GENOMIC DNA]</scope>
    <source>
        <strain evidence="3">cv. 10/8</strain>
        <tissue evidence="2">Leaf</tissue>
    </source>
</reference>
<evidence type="ECO:0000256" key="1">
    <source>
        <dbReference type="SAM" id="MobiDB-lite"/>
    </source>
</evidence>
<sequence>MTHQPRKGTTTNNNQDSTPAKKTTAKGGVETAAGKEGWNRRSYHHQ</sequence>
<feature type="non-terminal residue" evidence="2">
    <location>
        <position position="46"/>
    </location>
</feature>
<keyword evidence="3" id="KW-1185">Reference proteome</keyword>
<dbReference type="Proteomes" id="UP000265520">
    <property type="component" value="Unassembled WGS sequence"/>
</dbReference>
<organism evidence="2 3">
    <name type="scientific">Trifolium medium</name>
    <dbReference type="NCBI Taxonomy" id="97028"/>
    <lineage>
        <taxon>Eukaryota</taxon>
        <taxon>Viridiplantae</taxon>
        <taxon>Streptophyta</taxon>
        <taxon>Embryophyta</taxon>
        <taxon>Tracheophyta</taxon>
        <taxon>Spermatophyta</taxon>
        <taxon>Magnoliopsida</taxon>
        <taxon>eudicotyledons</taxon>
        <taxon>Gunneridae</taxon>
        <taxon>Pentapetalae</taxon>
        <taxon>rosids</taxon>
        <taxon>fabids</taxon>
        <taxon>Fabales</taxon>
        <taxon>Fabaceae</taxon>
        <taxon>Papilionoideae</taxon>
        <taxon>50 kb inversion clade</taxon>
        <taxon>NPAAA clade</taxon>
        <taxon>Hologalegina</taxon>
        <taxon>IRL clade</taxon>
        <taxon>Trifolieae</taxon>
        <taxon>Trifolium</taxon>
    </lineage>
</organism>
<dbReference type="AlphaFoldDB" id="A0A392V8Y3"/>
<proteinExistence type="predicted"/>
<feature type="region of interest" description="Disordered" evidence="1">
    <location>
        <begin position="1"/>
        <end position="46"/>
    </location>
</feature>
<dbReference type="EMBL" id="LXQA011078209">
    <property type="protein sequence ID" value="MCI83912.1"/>
    <property type="molecule type" value="Genomic_DNA"/>
</dbReference>
<feature type="compositionally biased region" description="Polar residues" evidence="1">
    <location>
        <begin position="7"/>
        <end position="21"/>
    </location>
</feature>
<name>A0A392V8Y3_9FABA</name>
<evidence type="ECO:0000313" key="2">
    <source>
        <dbReference type="EMBL" id="MCI83912.1"/>
    </source>
</evidence>
<accession>A0A392V8Y3</accession>